<evidence type="ECO:0000313" key="1">
    <source>
        <dbReference type="EMBL" id="CEM11089.1"/>
    </source>
</evidence>
<dbReference type="VEuPathDB" id="CryptoDB:Vbra_3057"/>
<name>A0A0G4FDQ3_VITBC</name>
<dbReference type="EMBL" id="CDMY01000409">
    <property type="protein sequence ID" value="CEM11089.1"/>
    <property type="molecule type" value="Genomic_DNA"/>
</dbReference>
<evidence type="ECO:0000313" key="2">
    <source>
        <dbReference type="Proteomes" id="UP000041254"/>
    </source>
</evidence>
<accession>A0A0G4FDQ3</accession>
<organism evidence="1 2">
    <name type="scientific">Vitrella brassicaformis (strain CCMP3155)</name>
    <dbReference type="NCBI Taxonomy" id="1169540"/>
    <lineage>
        <taxon>Eukaryota</taxon>
        <taxon>Sar</taxon>
        <taxon>Alveolata</taxon>
        <taxon>Colpodellida</taxon>
        <taxon>Vitrellaceae</taxon>
        <taxon>Vitrella</taxon>
    </lineage>
</organism>
<proteinExistence type="predicted"/>
<dbReference type="Proteomes" id="UP000041254">
    <property type="component" value="Unassembled WGS sequence"/>
</dbReference>
<protein>
    <submittedName>
        <fullName evidence="1">Uncharacterized protein</fullName>
    </submittedName>
</protein>
<dbReference type="AlphaFoldDB" id="A0A0G4FDQ3"/>
<keyword evidence="2" id="KW-1185">Reference proteome</keyword>
<dbReference type="PhylomeDB" id="A0A0G4FDQ3"/>
<reference evidence="1 2" key="1">
    <citation type="submission" date="2014-11" db="EMBL/GenBank/DDBJ databases">
        <authorList>
            <person name="Zhu J."/>
            <person name="Qi W."/>
            <person name="Song R."/>
        </authorList>
    </citation>
    <scope>NUCLEOTIDE SEQUENCE [LARGE SCALE GENOMIC DNA]</scope>
</reference>
<sequence length="277" mass="29982">MVVGRLLDFGDGSCLQVFRRANGEVRAIRDEPGFRLQVNPPLAADHLYQQHRLQHDPPVRSCINYRGNTGRWVSGGLSERVGGGRLDGLLTQSPHTPVAGCTTTLSRVGDLRYLVLVLTDSSHEFVAWIAIQDWGDGIVDVCVETTESPVAGAAAPFKDRFPVTTRLARVALGSGVVPYVFDGQTEMVAMRVTRWIMTAMGAAEATTHQPRRRMSTDPPTDPSIAGHHRMFGVLSAAAGFSSLCHVCDASHDTADCVARGPFSTEQFGGVDRLRALT</sequence>
<dbReference type="InParanoid" id="A0A0G4FDQ3"/>
<gene>
    <name evidence="1" type="ORF">Vbra_3057</name>
</gene>